<dbReference type="EMBL" id="KB306508">
    <property type="protein sequence ID" value="ELT99764.1"/>
    <property type="molecule type" value="Genomic_DNA"/>
</dbReference>
<evidence type="ECO:0000313" key="1">
    <source>
        <dbReference type="EMBL" id="ELT99764.1"/>
    </source>
</evidence>
<protein>
    <recommendedName>
        <fullName evidence="4">DUF2586 domain-containing protein</fullName>
    </recommendedName>
</protein>
<dbReference type="AlphaFoldDB" id="R7U1A4"/>
<proteinExistence type="predicted"/>
<reference evidence="2" key="3">
    <citation type="submission" date="2015-06" db="UniProtKB">
        <authorList>
            <consortium name="EnsemblMetazoa"/>
        </authorList>
    </citation>
    <scope>IDENTIFICATION</scope>
</reference>
<dbReference type="HOGENOM" id="CLU_041398_0_0_1"/>
<evidence type="ECO:0000313" key="2">
    <source>
        <dbReference type="EnsemblMetazoa" id="CapteP198003"/>
    </source>
</evidence>
<sequence length="378" mass="41149">MENMKLGSVTVNNLDLAQGTPSEVECLDLFTGVADAAPEADQVHAINMSTDLDALLGSGVTNLKTQIEAARSNGGQNWFAYVLPLTANDNLLEMVDKAVGQVSVESVVNCDPVATKAELENMQSTAMDLIGKYQRRVFFQSAFRGPSAEESWSDYAALAKAVTENVSADRVVTVPLLYPDFLGAMAGRLANKSVSVADSPMRVATGTLLGNYAERPTDSAGRELDKSVLLDLHNNGRFSVPTWYEDYDGTYTSDGFTLAPETSDYRVIENLRVADKAARRIYLLAVARIGNRLLNSTPQSIAFNSTYFMKPLREMAHGVEINGIPFPGEIEPPKAGDIVISWPTKYAVEIYFTLRPLNCPKDITANITLDLNNYAEAA</sequence>
<evidence type="ECO:0000313" key="3">
    <source>
        <dbReference type="Proteomes" id="UP000014760"/>
    </source>
</evidence>
<reference evidence="1 3" key="2">
    <citation type="journal article" date="2013" name="Nature">
        <title>Insights into bilaterian evolution from three spiralian genomes.</title>
        <authorList>
            <person name="Simakov O."/>
            <person name="Marletaz F."/>
            <person name="Cho S.J."/>
            <person name="Edsinger-Gonzales E."/>
            <person name="Havlak P."/>
            <person name="Hellsten U."/>
            <person name="Kuo D.H."/>
            <person name="Larsson T."/>
            <person name="Lv J."/>
            <person name="Arendt D."/>
            <person name="Savage R."/>
            <person name="Osoegawa K."/>
            <person name="de Jong P."/>
            <person name="Grimwood J."/>
            <person name="Chapman J.A."/>
            <person name="Shapiro H."/>
            <person name="Aerts A."/>
            <person name="Otillar R.P."/>
            <person name="Terry A.Y."/>
            <person name="Boore J.L."/>
            <person name="Grigoriev I.V."/>
            <person name="Lindberg D.R."/>
            <person name="Seaver E.C."/>
            <person name="Weisblat D.A."/>
            <person name="Putnam N.H."/>
            <person name="Rokhsar D.S."/>
        </authorList>
    </citation>
    <scope>NUCLEOTIDE SEQUENCE</scope>
    <source>
        <strain evidence="1 3">I ESC-2004</strain>
    </source>
</reference>
<dbReference type="EnsemblMetazoa" id="CapteT198003">
    <property type="protein sequence ID" value="CapteP198003"/>
    <property type="gene ID" value="CapteG198003"/>
</dbReference>
<reference evidence="3" key="1">
    <citation type="submission" date="2012-12" db="EMBL/GenBank/DDBJ databases">
        <authorList>
            <person name="Hellsten U."/>
            <person name="Grimwood J."/>
            <person name="Chapman J.A."/>
            <person name="Shapiro H."/>
            <person name="Aerts A."/>
            <person name="Otillar R.P."/>
            <person name="Terry A.Y."/>
            <person name="Boore J.L."/>
            <person name="Simakov O."/>
            <person name="Marletaz F."/>
            <person name="Cho S.-J."/>
            <person name="Edsinger-Gonzales E."/>
            <person name="Havlak P."/>
            <person name="Kuo D.-H."/>
            <person name="Larsson T."/>
            <person name="Lv J."/>
            <person name="Arendt D."/>
            <person name="Savage R."/>
            <person name="Osoegawa K."/>
            <person name="de Jong P."/>
            <person name="Lindberg D.R."/>
            <person name="Seaver E.C."/>
            <person name="Weisblat D.A."/>
            <person name="Putnam N.H."/>
            <person name="Grigoriev I.V."/>
            <person name="Rokhsar D.S."/>
        </authorList>
    </citation>
    <scope>NUCLEOTIDE SEQUENCE</scope>
    <source>
        <strain evidence="3">I ESC-2004</strain>
    </source>
</reference>
<organism evidence="1">
    <name type="scientific">Capitella teleta</name>
    <name type="common">Polychaete worm</name>
    <dbReference type="NCBI Taxonomy" id="283909"/>
    <lineage>
        <taxon>Eukaryota</taxon>
        <taxon>Metazoa</taxon>
        <taxon>Spiralia</taxon>
        <taxon>Lophotrochozoa</taxon>
        <taxon>Annelida</taxon>
        <taxon>Polychaeta</taxon>
        <taxon>Sedentaria</taxon>
        <taxon>Scolecida</taxon>
        <taxon>Capitellidae</taxon>
        <taxon>Capitella</taxon>
    </lineage>
</organism>
<dbReference type="Pfam" id="PF10758">
    <property type="entry name" value="DUF2586"/>
    <property type="match status" value="1"/>
</dbReference>
<dbReference type="OMA" id="RSTQING"/>
<name>R7U1A4_CAPTE</name>
<evidence type="ECO:0008006" key="4">
    <source>
        <dbReference type="Google" id="ProtNLM"/>
    </source>
</evidence>
<gene>
    <name evidence="1" type="ORF">CAPTEDRAFT_198003</name>
</gene>
<dbReference type="EMBL" id="AMQN01026385">
    <property type="status" value="NOT_ANNOTATED_CDS"/>
    <property type="molecule type" value="Genomic_DNA"/>
</dbReference>
<accession>R7U1A4</accession>
<dbReference type="InterPro" id="IPR019694">
    <property type="entry name" value="Phage_HP1_Orf23"/>
</dbReference>
<keyword evidence="3" id="KW-1185">Reference proteome</keyword>
<dbReference type="Proteomes" id="UP000014760">
    <property type="component" value="Unassembled WGS sequence"/>
</dbReference>
<dbReference type="OrthoDB" id="10585102at2759"/>